<dbReference type="Proteomes" id="UP001246372">
    <property type="component" value="Unassembled WGS sequence"/>
</dbReference>
<reference evidence="1" key="1">
    <citation type="submission" date="2023-09" db="EMBL/GenBank/DDBJ databases">
        <title>Paucibacter sp. APW11 Genome sequencing and assembly.</title>
        <authorList>
            <person name="Kim I."/>
        </authorList>
    </citation>
    <scope>NUCLEOTIDE SEQUENCE</scope>
    <source>
        <strain evidence="1">APW11</strain>
    </source>
</reference>
<gene>
    <name evidence="1" type="ORF">RQP53_02805</name>
</gene>
<comment type="caution">
    <text evidence="1">The sequence shown here is derived from an EMBL/GenBank/DDBJ whole genome shotgun (WGS) entry which is preliminary data.</text>
</comment>
<dbReference type="PANTHER" id="PTHR38009:SF1">
    <property type="entry name" value="CONSERVED HYPOTHETICAL PHAGE TAIL PROTEIN"/>
    <property type="match status" value="1"/>
</dbReference>
<name>A0ABU3P6K4_9BURK</name>
<protein>
    <submittedName>
        <fullName evidence="1">Phage tail protein</fullName>
    </submittedName>
</protein>
<evidence type="ECO:0000313" key="2">
    <source>
        <dbReference type="Proteomes" id="UP001246372"/>
    </source>
</evidence>
<dbReference type="RefSeq" id="WP_315648512.1">
    <property type="nucleotide sequence ID" value="NZ_JAVXZY010000001.1"/>
</dbReference>
<evidence type="ECO:0000313" key="1">
    <source>
        <dbReference type="EMBL" id="MDT8998200.1"/>
    </source>
</evidence>
<dbReference type="PANTHER" id="PTHR38009">
    <property type="entry name" value="CONSERVED HYPOTHETICAL PHAGE TAIL PROTEIN"/>
    <property type="match status" value="1"/>
</dbReference>
<organism evidence="1 2">
    <name type="scientific">Roseateles aquae</name>
    <dbReference type="NCBI Taxonomy" id="3077235"/>
    <lineage>
        <taxon>Bacteria</taxon>
        <taxon>Pseudomonadati</taxon>
        <taxon>Pseudomonadota</taxon>
        <taxon>Betaproteobacteria</taxon>
        <taxon>Burkholderiales</taxon>
        <taxon>Sphaerotilaceae</taxon>
        <taxon>Roseateles</taxon>
    </lineage>
</organism>
<sequence length="162" mass="17777">MSAYDLLSAKALGLWEAPPVAFHFSVNIGLVPAGIDSSFQEVSGLTQSLETDELREVSESGYRLPLPRGVKQGTLSLKRGIAPISSPLMQWCMATLQVGLALRIQPLPILVKLLDPDGLPLRAWLLGDAYPISWEFDSFASTKNDMAIEQIDLQYTSCVRML</sequence>
<dbReference type="InterPro" id="IPR010667">
    <property type="entry name" value="Phage_T4_Gp19"/>
</dbReference>
<dbReference type="Pfam" id="PF06841">
    <property type="entry name" value="Phage_T4_gp19"/>
    <property type="match status" value="1"/>
</dbReference>
<dbReference type="NCBIfam" id="TIGR02241">
    <property type="entry name" value="conserved hypothetical phage tail region protein"/>
    <property type="match status" value="1"/>
</dbReference>
<dbReference type="EMBL" id="JAVXZY010000001">
    <property type="protein sequence ID" value="MDT8998200.1"/>
    <property type="molecule type" value="Genomic_DNA"/>
</dbReference>
<keyword evidence="2" id="KW-1185">Reference proteome</keyword>
<proteinExistence type="predicted"/>
<dbReference type="InterPro" id="IPR011747">
    <property type="entry name" value="CHP02241"/>
</dbReference>
<accession>A0ABU3P6K4</accession>